<evidence type="ECO:0000313" key="3">
    <source>
        <dbReference type="Proteomes" id="UP000019116"/>
    </source>
</evidence>
<organism evidence="2">
    <name type="scientific">Triticum aestivum</name>
    <name type="common">Wheat</name>
    <dbReference type="NCBI Taxonomy" id="4565"/>
    <lineage>
        <taxon>Eukaryota</taxon>
        <taxon>Viridiplantae</taxon>
        <taxon>Streptophyta</taxon>
        <taxon>Embryophyta</taxon>
        <taxon>Tracheophyta</taxon>
        <taxon>Spermatophyta</taxon>
        <taxon>Magnoliopsida</taxon>
        <taxon>Liliopsida</taxon>
        <taxon>Poales</taxon>
        <taxon>Poaceae</taxon>
        <taxon>BOP clade</taxon>
        <taxon>Pooideae</taxon>
        <taxon>Triticodae</taxon>
        <taxon>Triticeae</taxon>
        <taxon>Triticinae</taxon>
        <taxon>Triticum</taxon>
    </lineage>
</organism>
<feature type="region of interest" description="Disordered" evidence="1">
    <location>
        <begin position="1"/>
        <end position="21"/>
    </location>
</feature>
<sequence length="130" mass="14294">MDLSMERSPAAPHDAMQHRRRRLPVLHRSARRRLSELGAAMEIRRRCNGVASSGHRSIRGAAMELRRGWSGAGRSCNGASPERRCCVGAPPDCNGAQQELQWGSAEGTMELVGRHRCFVGASRRAAILLH</sequence>
<dbReference type="Proteomes" id="UP000019116">
    <property type="component" value="Chromosome 7A"/>
</dbReference>
<proteinExistence type="predicted"/>
<reference evidence="2" key="2">
    <citation type="submission" date="2018-10" db="UniProtKB">
        <authorList>
            <consortium name="EnsemblPlants"/>
        </authorList>
    </citation>
    <scope>IDENTIFICATION</scope>
</reference>
<dbReference type="AlphaFoldDB" id="A0A3B6RHT9"/>
<reference evidence="2" key="1">
    <citation type="submission" date="2018-08" db="EMBL/GenBank/DDBJ databases">
        <authorList>
            <person name="Rossello M."/>
        </authorList>
    </citation>
    <scope>NUCLEOTIDE SEQUENCE [LARGE SCALE GENOMIC DNA]</scope>
    <source>
        <strain evidence="2">cv. Chinese Spring</strain>
    </source>
</reference>
<dbReference type="OMA" id="RCCIGAT"/>
<dbReference type="Gramene" id="TraesCS7A02G245000.1">
    <property type="protein sequence ID" value="TraesCS7A02G245000.1.cds1"/>
    <property type="gene ID" value="TraesCS7A02G245000"/>
</dbReference>
<dbReference type="EnsemblPlants" id="TraesCS7A02G245000.1">
    <property type="protein sequence ID" value="TraesCS7A02G245000.1.cds1"/>
    <property type="gene ID" value="TraesCS7A02G245000"/>
</dbReference>
<evidence type="ECO:0000256" key="1">
    <source>
        <dbReference type="SAM" id="MobiDB-lite"/>
    </source>
</evidence>
<accession>A0A3B6RHT9</accession>
<keyword evidence="3" id="KW-1185">Reference proteome</keyword>
<dbReference type="Gramene" id="TraesCS7A03G0563300.1">
    <property type="protein sequence ID" value="TraesCS7A03G0563300.1.CDS1"/>
    <property type="gene ID" value="TraesCS7A03G0563300"/>
</dbReference>
<name>A0A3B6RHT9_WHEAT</name>
<protein>
    <submittedName>
        <fullName evidence="2">Uncharacterized protein</fullName>
    </submittedName>
</protein>
<evidence type="ECO:0000313" key="2">
    <source>
        <dbReference type="EnsemblPlants" id="TraesCS7A02G245000.1.cds1"/>
    </source>
</evidence>